<dbReference type="Proteomes" id="UP001642900">
    <property type="component" value="Unassembled WGS sequence"/>
</dbReference>
<keyword evidence="2" id="KW-1185">Reference proteome</keyword>
<dbReference type="AlphaFoldDB" id="A0A6G4WNC5"/>
<protein>
    <submittedName>
        <fullName evidence="1">Uncharacterized protein</fullName>
    </submittedName>
</protein>
<proteinExistence type="predicted"/>
<reference evidence="1 2" key="1">
    <citation type="submission" date="2020-02" db="EMBL/GenBank/DDBJ databases">
        <title>Genome sequence of strain CCNWXJ40-4.</title>
        <authorList>
            <person name="Gao J."/>
            <person name="Sun J."/>
        </authorList>
    </citation>
    <scope>NUCLEOTIDE SEQUENCE [LARGE SCALE GENOMIC DNA]</scope>
    <source>
        <strain evidence="1 2">CCNWXJ 40-4</strain>
    </source>
</reference>
<organism evidence="1 2">
    <name type="scientific">Allomesorhizobium camelthorni</name>
    <dbReference type="NCBI Taxonomy" id="475069"/>
    <lineage>
        <taxon>Bacteria</taxon>
        <taxon>Pseudomonadati</taxon>
        <taxon>Pseudomonadota</taxon>
        <taxon>Alphaproteobacteria</taxon>
        <taxon>Hyphomicrobiales</taxon>
        <taxon>Phyllobacteriaceae</taxon>
        <taxon>Allomesorhizobium</taxon>
    </lineage>
</organism>
<sequence>MPKFTIETTYRLPIFRQRCYEAENLEAACRLAIEDEDWSDQKEDYETSGETYVTGVWAGDVPPYSVPAIAVPAHFDETVQRKADMFGSLLGLLGEPARPMGLSLHDFQRWQPRAQAAVFKARAIIEERRDLDDRDNPPS</sequence>
<evidence type="ECO:0000313" key="2">
    <source>
        <dbReference type="Proteomes" id="UP001642900"/>
    </source>
</evidence>
<dbReference type="RefSeq" id="WP_165034576.1">
    <property type="nucleotide sequence ID" value="NZ_JAAKZF010000282.1"/>
</dbReference>
<evidence type="ECO:0000313" key="1">
    <source>
        <dbReference type="EMBL" id="NGO56261.1"/>
    </source>
</evidence>
<comment type="caution">
    <text evidence="1">The sequence shown here is derived from an EMBL/GenBank/DDBJ whole genome shotgun (WGS) entry which is preliminary data.</text>
</comment>
<name>A0A6G4WNC5_9HYPH</name>
<dbReference type="EMBL" id="JAAKZF010000282">
    <property type="protein sequence ID" value="NGO56261.1"/>
    <property type="molecule type" value="Genomic_DNA"/>
</dbReference>
<gene>
    <name evidence="1" type="ORF">G6N73_35890</name>
</gene>
<accession>A0A6G4WNC5</accession>